<reference evidence="2" key="1">
    <citation type="journal article" date="2019" name="Int. J. Syst. Evol. Microbiol.">
        <title>The Global Catalogue of Microorganisms (GCM) 10K type strain sequencing project: providing services to taxonomists for standard genome sequencing and annotation.</title>
        <authorList>
            <consortium name="The Broad Institute Genomics Platform"/>
            <consortium name="The Broad Institute Genome Sequencing Center for Infectious Disease"/>
            <person name="Wu L."/>
            <person name="Ma J."/>
        </authorList>
    </citation>
    <scope>NUCLEOTIDE SEQUENCE [LARGE SCALE GENOMIC DNA]</scope>
    <source>
        <strain evidence="2">LMG 29247</strain>
    </source>
</reference>
<comment type="caution">
    <text evidence="1">The sequence shown here is derived from an EMBL/GenBank/DDBJ whole genome shotgun (WGS) entry which is preliminary data.</text>
</comment>
<keyword evidence="2" id="KW-1185">Reference proteome</keyword>
<organism evidence="1 2">
    <name type="scientific">Ottowia flava</name>
    <dbReference type="NCBI Taxonomy" id="2675430"/>
    <lineage>
        <taxon>Bacteria</taxon>
        <taxon>Pseudomonadati</taxon>
        <taxon>Pseudomonadota</taxon>
        <taxon>Betaproteobacteria</taxon>
        <taxon>Burkholderiales</taxon>
        <taxon>Comamonadaceae</taxon>
        <taxon>Ottowia</taxon>
    </lineage>
</organism>
<dbReference type="Proteomes" id="UP001597304">
    <property type="component" value="Unassembled WGS sequence"/>
</dbReference>
<proteinExistence type="predicted"/>
<accession>A0ABW4KLU5</accession>
<evidence type="ECO:0000313" key="2">
    <source>
        <dbReference type="Proteomes" id="UP001597304"/>
    </source>
</evidence>
<evidence type="ECO:0000313" key="1">
    <source>
        <dbReference type="EMBL" id="MFD1708980.1"/>
    </source>
</evidence>
<evidence type="ECO:0008006" key="3">
    <source>
        <dbReference type="Google" id="ProtNLM"/>
    </source>
</evidence>
<sequence>MRPRHPELYTQPHARGRDAVCTAAPADGYVLAGFTGCTRNGTANTCTLPDVRTPATVSATVVPVPAPVPSLGSGALTLLGLGAAGLGVVSQEVVHPR</sequence>
<protein>
    <recommendedName>
        <fullName evidence="3">IPTL-CTERM sorting domain-containing protein</fullName>
    </recommendedName>
</protein>
<gene>
    <name evidence="1" type="ORF">ACFSF0_00010</name>
</gene>
<dbReference type="EMBL" id="JBHUEJ010000002">
    <property type="protein sequence ID" value="MFD1708980.1"/>
    <property type="molecule type" value="Genomic_DNA"/>
</dbReference>
<name>A0ABW4KLU5_9BURK</name>